<dbReference type="RefSeq" id="WP_071506330.1">
    <property type="nucleotide sequence ID" value="NZ_MORL01000029.1"/>
</dbReference>
<proteinExistence type="predicted"/>
<feature type="chain" id="PRO_5010356450" evidence="1">
    <location>
        <begin position="22"/>
        <end position="154"/>
    </location>
</feature>
<dbReference type="InterPro" id="IPR025992">
    <property type="entry name" value="Haem-bd"/>
</dbReference>
<keyword evidence="4" id="KW-1185">Reference proteome</keyword>
<reference evidence="3 4" key="1">
    <citation type="submission" date="2016-10" db="EMBL/GenBank/DDBJ databases">
        <title>Arsenicibacter rosenii gen. nov., sp. nov., an efficient arsenic-methylating bacterium isolated from an arsenic-contaminated paddy soil.</title>
        <authorList>
            <person name="Huang K."/>
        </authorList>
    </citation>
    <scope>NUCLEOTIDE SEQUENCE [LARGE SCALE GENOMIC DNA]</scope>
    <source>
        <strain evidence="3 4">SM-1</strain>
    </source>
</reference>
<accession>A0A1S2VBN1</accession>
<dbReference type="Pfam" id="PF14376">
    <property type="entry name" value="Haem_bd"/>
    <property type="match status" value="1"/>
</dbReference>
<sequence>MKKRMLMAAIFLLAGIQFIRPARNLGNADGPQDITHAVAVPAPVLTMLKTSCYDCHANKTAYPWYANIQPVGLWLGHHVEEGKEELNFTEFATYAPKRMAHKLEEIAEEVEEGHMPLPAYTLIHADAKLTEAQMAELTAWAKAQQQQVAAKIGQ</sequence>
<dbReference type="OrthoDB" id="196738at2"/>
<evidence type="ECO:0000259" key="2">
    <source>
        <dbReference type="SMART" id="SM01235"/>
    </source>
</evidence>
<dbReference type="SMART" id="SM01235">
    <property type="entry name" value="Haem_bd"/>
    <property type="match status" value="1"/>
</dbReference>
<keyword evidence="1" id="KW-0732">Signal</keyword>
<name>A0A1S2VBN1_9BACT</name>
<organism evidence="3 4">
    <name type="scientific">Arsenicibacter rosenii</name>
    <dbReference type="NCBI Taxonomy" id="1750698"/>
    <lineage>
        <taxon>Bacteria</taxon>
        <taxon>Pseudomonadati</taxon>
        <taxon>Bacteroidota</taxon>
        <taxon>Cytophagia</taxon>
        <taxon>Cytophagales</taxon>
        <taxon>Spirosomataceae</taxon>
        <taxon>Arsenicibacter</taxon>
    </lineage>
</organism>
<dbReference type="Proteomes" id="UP000181790">
    <property type="component" value="Unassembled WGS sequence"/>
</dbReference>
<evidence type="ECO:0000313" key="4">
    <source>
        <dbReference type="Proteomes" id="UP000181790"/>
    </source>
</evidence>
<dbReference type="EMBL" id="MORL01000029">
    <property type="protein sequence ID" value="OIN56089.1"/>
    <property type="molecule type" value="Genomic_DNA"/>
</dbReference>
<evidence type="ECO:0000313" key="3">
    <source>
        <dbReference type="EMBL" id="OIN56089.1"/>
    </source>
</evidence>
<comment type="caution">
    <text evidence="3">The sequence shown here is derived from an EMBL/GenBank/DDBJ whole genome shotgun (WGS) entry which is preliminary data.</text>
</comment>
<feature type="signal peptide" evidence="1">
    <location>
        <begin position="1"/>
        <end position="21"/>
    </location>
</feature>
<feature type="domain" description="Haem-binding" evidence="2">
    <location>
        <begin position="10"/>
        <end position="145"/>
    </location>
</feature>
<gene>
    <name evidence="3" type="ORF">BLX24_26640</name>
</gene>
<dbReference type="AlphaFoldDB" id="A0A1S2VBN1"/>
<protein>
    <submittedName>
        <fullName evidence="3">Cytochrome C</fullName>
    </submittedName>
</protein>
<evidence type="ECO:0000256" key="1">
    <source>
        <dbReference type="SAM" id="SignalP"/>
    </source>
</evidence>